<keyword evidence="2" id="KW-1185">Reference proteome</keyword>
<accession>A0A7W6GUB2</accession>
<gene>
    <name evidence="1" type="ORF">GGQ68_002487</name>
</gene>
<dbReference type="Proteomes" id="UP000541426">
    <property type="component" value="Unassembled WGS sequence"/>
</dbReference>
<evidence type="ECO:0000313" key="2">
    <source>
        <dbReference type="Proteomes" id="UP000541426"/>
    </source>
</evidence>
<dbReference type="AlphaFoldDB" id="A0A7W6GUB2"/>
<comment type="caution">
    <text evidence="1">The sequence shown here is derived from an EMBL/GenBank/DDBJ whole genome shotgun (WGS) entry which is preliminary data.</text>
</comment>
<organism evidence="1 2">
    <name type="scientific">Sagittula marina</name>
    <dbReference type="NCBI Taxonomy" id="943940"/>
    <lineage>
        <taxon>Bacteria</taxon>
        <taxon>Pseudomonadati</taxon>
        <taxon>Pseudomonadota</taxon>
        <taxon>Alphaproteobacteria</taxon>
        <taxon>Rhodobacterales</taxon>
        <taxon>Roseobacteraceae</taxon>
        <taxon>Sagittula</taxon>
    </lineage>
</organism>
<dbReference type="EMBL" id="JACIEJ010000005">
    <property type="protein sequence ID" value="MBB3986149.1"/>
    <property type="molecule type" value="Genomic_DNA"/>
</dbReference>
<proteinExistence type="predicted"/>
<name>A0A7W6GUB2_9RHOB</name>
<evidence type="ECO:0000313" key="1">
    <source>
        <dbReference type="EMBL" id="MBB3986149.1"/>
    </source>
</evidence>
<dbReference type="RefSeq" id="WP_183966297.1">
    <property type="nucleotide sequence ID" value="NZ_BAABBZ010000007.1"/>
</dbReference>
<protein>
    <submittedName>
        <fullName evidence="1">Uncharacterized protein</fullName>
    </submittedName>
</protein>
<reference evidence="1 2" key="1">
    <citation type="submission" date="2020-08" db="EMBL/GenBank/DDBJ databases">
        <title>Genomic Encyclopedia of Type Strains, Phase IV (KMG-IV): sequencing the most valuable type-strain genomes for metagenomic binning, comparative biology and taxonomic classification.</title>
        <authorList>
            <person name="Goeker M."/>
        </authorList>
    </citation>
    <scope>NUCLEOTIDE SEQUENCE [LARGE SCALE GENOMIC DNA]</scope>
    <source>
        <strain evidence="1 2">DSM 102235</strain>
    </source>
</reference>
<sequence length="87" mass="9843">MPAAGHPNRIARRAAMLCQDTRFRRFAAQRSGLPTAEATTEAAAEYLRRFCHVTSRRDLDTDNDAATRFATLRTEFDAWTGRIASQR</sequence>